<comment type="similarity">
    <text evidence="3">Belongs to the TVP38/TMEM64 family.</text>
</comment>
<protein>
    <recommendedName>
        <fullName evidence="4">Golgi apparatus membrane protein TVP38</fullName>
    </recommendedName>
    <alternativeName>
        <fullName evidence="5">Golgi apparatus membrane protein tvp38</fullName>
    </alternativeName>
</protein>
<name>A0A9P7YES1_9HELO</name>
<evidence type="ECO:0000259" key="11">
    <source>
        <dbReference type="Pfam" id="PF09335"/>
    </source>
</evidence>
<keyword evidence="8" id="KW-0333">Golgi apparatus</keyword>
<organism evidence="12 13">
    <name type="scientific">Amylocarpus encephaloides</name>
    <dbReference type="NCBI Taxonomy" id="45428"/>
    <lineage>
        <taxon>Eukaryota</taxon>
        <taxon>Fungi</taxon>
        <taxon>Dikarya</taxon>
        <taxon>Ascomycota</taxon>
        <taxon>Pezizomycotina</taxon>
        <taxon>Leotiomycetes</taxon>
        <taxon>Helotiales</taxon>
        <taxon>Helotiales incertae sedis</taxon>
        <taxon>Amylocarpus</taxon>
    </lineage>
</organism>
<dbReference type="PANTHER" id="PTHR47549">
    <property type="entry name" value="GOLGI APPARATUS MEMBRANE PROTEIN TVP38-RELATED"/>
    <property type="match status" value="1"/>
</dbReference>
<comment type="function">
    <text evidence="1">Golgi membrane protein involved in vesicular trafficking and spindle migration.</text>
</comment>
<evidence type="ECO:0000313" key="13">
    <source>
        <dbReference type="Proteomes" id="UP000824998"/>
    </source>
</evidence>
<dbReference type="OrthoDB" id="166803at2759"/>
<feature type="transmembrane region" description="Helical" evidence="10">
    <location>
        <begin position="95"/>
        <end position="119"/>
    </location>
</feature>
<dbReference type="InterPro" id="IPR051076">
    <property type="entry name" value="Golgi_membrane_TVP38/TMEM64"/>
</dbReference>
<dbReference type="PANTHER" id="PTHR47549:SF2">
    <property type="entry name" value="GOLGI APPARATUS MEMBRANE PROTEIN TVP38"/>
    <property type="match status" value="1"/>
</dbReference>
<feature type="transmembrane region" description="Helical" evidence="10">
    <location>
        <begin position="176"/>
        <end position="201"/>
    </location>
</feature>
<sequence>MRIEEEEYQYKPVEWKALFTKPKYIPWWILVIITIVLIALITIRHEQIVTALRPISETIRDIPAGFLIPIFILIAISFPPLFGHEIIAILCGVVYGLWIGFAIVAVGTFLGEIGTWYAFKYAFRRKAVKLEKTNLNYGALARLTRDGGFWVVLIIRFSVIPSHLSTAVFSTCDVKFWHFALATFLTLPKQLIIVYVGVLLVQETKNNLVNSIVLGITFIFTLIAGVYIYMKMRKTKALLLSEQTARLAGHQNSSDDFGLDANGRLEVKR</sequence>
<keyword evidence="6 10" id="KW-0812">Transmembrane</keyword>
<dbReference type="GO" id="GO:0000139">
    <property type="term" value="C:Golgi membrane"/>
    <property type="evidence" value="ECO:0007669"/>
    <property type="project" value="UniProtKB-SubCell"/>
</dbReference>
<evidence type="ECO:0000256" key="2">
    <source>
        <dbReference type="ARBA" id="ARBA00004653"/>
    </source>
</evidence>
<keyword evidence="13" id="KW-1185">Reference proteome</keyword>
<evidence type="ECO:0000256" key="1">
    <source>
        <dbReference type="ARBA" id="ARBA00002978"/>
    </source>
</evidence>
<evidence type="ECO:0000256" key="3">
    <source>
        <dbReference type="ARBA" id="ARBA00008640"/>
    </source>
</evidence>
<evidence type="ECO:0000256" key="10">
    <source>
        <dbReference type="SAM" id="Phobius"/>
    </source>
</evidence>
<feature type="transmembrane region" description="Helical" evidence="10">
    <location>
        <begin position="25"/>
        <end position="43"/>
    </location>
</feature>
<feature type="domain" description="VTT" evidence="11">
    <location>
        <begin position="84"/>
        <end position="198"/>
    </location>
</feature>
<dbReference type="InterPro" id="IPR032816">
    <property type="entry name" value="VTT_dom"/>
</dbReference>
<evidence type="ECO:0000256" key="7">
    <source>
        <dbReference type="ARBA" id="ARBA00022989"/>
    </source>
</evidence>
<feature type="transmembrane region" description="Helical" evidence="10">
    <location>
        <begin position="64"/>
        <end position="83"/>
    </location>
</feature>
<keyword evidence="9 10" id="KW-0472">Membrane</keyword>
<proteinExistence type="inferred from homology"/>
<feature type="transmembrane region" description="Helical" evidence="10">
    <location>
        <begin position="149"/>
        <end position="170"/>
    </location>
</feature>
<evidence type="ECO:0000256" key="5">
    <source>
        <dbReference type="ARBA" id="ARBA00020673"/>
    </source>
</evidence>
<comment type="subcellular location">
    <subcellularLocation>
        <location evidence="2">Golgi apparatus membrane</location>
        <topology evidence="2">Multi-pass membrane protein</topology>
    </subcellularLocation>
</comment>
<dbReference type="Pfam" id="PF09335">
    <property type="entry name" value="VTT_dom"/>
    <property type="match status" value="1"/>
</dbReference>
<dbReference type="EMBL" id="MU251553">
    <property type="protein sequence ID" value="KAG9232359.1"/>
    <property type="molecule type" value="Genomic_DNA"/>
</dbReference>
<accession>A0A9P7YES1</accession>
<reference evidence="12" key="1">
    <citation type="journal article" date="2021" name="IMA Fungus">
        <title>Genomic characterization of three marine fungi, including Emericellopsis atlantica sp. nov. with signatures of a generalist lifestyle and marine biomass degradation.</title>
        <authorList>
            <person name="Hagestad O.C."/>
            <person name="Hou L."/>
            <person name="Andersen J.H."/>
            <person name="Hansen E.H."/>
            <person name="Altermark B."/>
            <person name="Li C."/>
            <person name="Kuhnert E."/>
            <person name="Cox R.J."/>
            <person name="Crous P.W."/>
            <person name="Spatafora J.W."/>
            <person name="Lail K."/>
            <person name="Amirebrahimi M."/>
            <person name="Lipzen A."/>
            <person name="Pangilinan J."/>
            <person name="Andreopoulos W."/>
            <person name="Hayes R.D."/>
            <person name="Ng V."/>
            <person name="Grigoriev I.V."/>
            <person name="Jackson S.A."/>
            <person name="Sutton T.D.S."/>
            <person name="Dobson A.D.W."/>
            <person name="Rama T."/>
        </authorList>
    </citation>
    <scope>NUCLEOTIDE SEQUENCE</scope>
    <source>
        <strain evidence="12">TRa018bII</strain>
    </source>
</reference>
<evidence type="ECO:0000256" key="4">
    <source>
        <dbReference type="ARBA" id="ARBA00013533"/>
    </source>
</evidence>
<feature type="transmembrane region" description="Helical" evidence="10">
    <location>
        <begin position="208"/>
        <end position="230"/>
    </location>
</feature>
<evidence type="ECO:0000256" key="6">
    <source>
        <dbReference type="ARBA" id="ARBA00022692"/>
    </source>
</evidence>
<evidence type="ECO:0000313" key="12">
    <source>
        <dbReference type="EMBL" id="KAG9232359.1"/>
    </source>
</evidence>
<dbReference type="Proteomes" id="UP000824998">
    <property type="component" value="Unassembled WGS sequence"/>
</dbReference>
<evidence type="ECO:0000256" key="8">
    <source>
        <dbReference type="ARBA" id="ARBA00023034"/>
    </source>
</evidence>
<dbReference type="AlphaFoldDB" id="A0A9P7YES1"/>
<comment type="caution">
    <text evidence="12">The sequence shown here is derived from an EMBL/GenBank/DDBJ whole genome shotgun (WGS) entry which is preliminary data.</text>
</comment>
<keyword evidence="7 10" id="KW-1133">Transmembrane helix</keyword>
<gene>
    <name evidence="12" type="ORF">BJ875DRAFT_380872</name>
</gene>
<evidence type="ECO:0000256" key="9">
    <source>
        <dbReference type="ARBA" id="ARBA00023136"/>
    </source>
</evidence>